<keyword evidence="1" id="KW-1133">Transmembrane helix</keyword>
<gene>
    <name evidence="3" type="ORF">BFC17_09195</name>
</gene>
<dbReference type="RefSeq" id="WP_070174691.1">
    <property type="nucleotide sequence ID" value="NZ_BMJR01000007.1"/>
</dbReference>
<dbReference type="Proteomes" id="UP000176037">
    <property type="component" value="Unassembled WGS sequence"/>
</dbReference>
<accession>A0A1E8FK48</accession>
<dbReference type="InterPro" id="IPR032255">
    <property type="entry name" value="HBM"/>
</dbReference>
<feature type="transmembrane region" description="Helical" evidence="1">
    <location>
        <begin position="261"/>
        <end position="281"/>
    </location>
</feature>
<proteinExistence type="predicted"/>
<evidence type="ECO:0000313" key="3">
    <source>
        <dbReference type="EMBL" id="OFI36284.1"/>
    </source>
</evidence>
<dbReference type="AlphaFoldDB" id="A0A1E8FK48"/>
<keyword evidence="1" id="KW-0812">Transmembrane</keyword>
<evidence type="ECO:0000256" key="1">
    <source>
        <dbReference type="SAM" id="Phobius"/>
    </source>
</evidence>
<feature type="domain" description="HBM" evidence="2">
    <location>
        <begin position="28"/>
        <end position="259"/>
    </location>
</feature>
<keyword evidence="4" id="KW-1185">Reference proteome</keyword>
<protein>
    <recommendedName>
        <fullName evidence="2">HBM domain-containing protein</fullName>
    </recommendedName>
</protein>
<dbReference type="OrthoDB" id="8724845at2"/>
<dbReference type="SMART" id="SM01358">
    <property type="entry name" value="HBM"/>
    <property type="match status" value="1"/>
</dbReference>
<organism evidence="3 4">
    <name type="scientific">Alteromonas lipolytica</name>
    <dbReference type="NCBI Taxonomy" id="1856405"/>
    <lineage>
        <taxon>Bacteria</taxon>
        <taxon>Pseudomonadati</taxon>
        <taxon>Pseudomonadota</taxon>
        <taxon>Gammaproteobacteria</taxon>
        <taxon>Alteromonadales</taxon>
        <taxon>Alteromonadaceae</taxon>
        <taxon>Alteromonas/Salinimonas group</taxon>
        <taxon>Alteromonas</taxon>
    </lineage>
</organism>
<reference evidence="3 4" key="1">
    <citation type="submission" date="2016-09" db="EMBL/GenBank/DDBJ databases">
        <title>Alteromonas lipolytica, a new species isolated from sea water.</title>
        <authorList>
            <person name="Wu Y.-H."/>
            <person name="Cheng H."/>
            <person name="Xu X.-W."/>
        </authorList>
    </citation>
    <scope>NUCLEOTIDE SEQUENCE [LARGE SCALE GENOMIC DNA]</scope>
    <source>
        <strain evidence="3 4">JW12</strain>
    </source>
</reference>
<keyword evidence="1" id="KW-0472">Membrane</keyword>
<dbReference type="STRING" id="1856405.BFC17_09195"/>
<name>A0A1E8FK48_9ALTE</name>
<evidence type="ECO:0000313" key="4">
    <source>
        <dbReference type="Proteomes" id="UP000176037"/>
    </source>
</evidence>
<comment type="caution">
    <text evidence="3">The sequence shown here is derived from an EMBL/GenBank/DDBJ whole genome shotgun (WGS) entry which is preliminary data.</text>
</comment>
<dbReference type="EMBL" id="MJIC01000002">
    <property type="protein sequence ID" value="OFI36284.1"/>
    <property type="molecule type" value="Genomic_DNA"/>
</dbReference>
<sequence length="357" mass="40905">MKWDSIKSRLLLMTMLCVLGMGLMTVNQHYFGQKLSALNADNVALQQLQTDLLQLRRHEKDFLLRHNNRYLQRFREQQVTFTASINTLDKVIQQYQLPATLVGDIASDTELYVRYFYQLADLMRVYGLNSATGISGDLRELSMKLNSSSVRLPKDLIHLPGQIVYLAADFQLTFDETTQSTLLALLSSLITNDRVPADYKLLLQEFREKFNQLVATKKKIGFSEQQGLRGLFREQAHRVEDNLAKLDAALQPVLVEHKQQATLYSTAIALLTSVALILLLIRSFATFHRSFANFVLFFYRCKRQYQRIDPKQLGFSEFRLLAALANEMVESRRQIERRLEKLEAASAANGGVAPKHI</sequence>
<evidence type="ECO:0000259" key="2">
    <source>
        <dbReference type="SMART" id="SM01358"/>
    </source>
</evidence>